<evidence type="ECO:0000256" key="11">
    <source>
        <dbReference type="PIRSR" id="PIRSR634015-3"/>
    </source>
</evidence>
<feature type="active site" description="Proton acceptor" evidence="9">
    <location>
        <position position="308"/>
    </location>
</feature>
<dbReference type="OrthoDB" id="79562at2759"/>
<proteinExistence type="inferred from homology"/>
<sequence>MAAIPSPVDQATQSNYLDIETTHLELDWTVDWSQRIIRGKATLHLRARSSSSSVDKVVLDTSYLAIKRCSLAENDKDLAFSIPSKRQHPVLGSALTISLPAPLQKGETVAISIEYATTDECTALGWLNAEQTDSKRYPFMYSQCQAIHARSLLPCMDTPAIKASYVARVKSTLPVLLSAQRTVPPLEDGVPEIDGTEHEYVWEQKIRIPSYLIAIAGGELAFRPLGKRTGIWAEPGKVDACAYEFEQDAERMVSTAEQLCGPYRWGRYDALVLPASFPYGGMENPNCTFLTPALIVGDRSQVDVVAHEASHSWHGNDVSCDGWSSFWLNEGWTTYTERLVALKLHGPAARDFEYIQGYKAMTDDLKRFDKDGMRKAQRLHIPYEFGEDPDEFYSSVAYDKGANFLYYLEKLVGGVEVFNPYQKAYIQAFEGKSLTTQQWEEHFWSYWSQFPEKEQILREKVDWNAWFNGEGLELPVKMEYDTTLADRAYSLASSWHSSRTLSDADLARKFSASDLQGWSATQIVLFLETLGTQDVYGKETVEAFEGIYGFNKNANPEIKLRWFLFALKAGLYAPEAAHWVRNQGRMKYCRPTYRAIYQVDKDLARKTFNEYGVGFLHPIARRLIAQELGLEAGGDKGKKQ</sequence>
<dbReference type="InterPro" id="IPR042097">
    <property type="entry name" value="Aminopeptidase_N-like_N_sf"/>
</dbReference>
<gene>
    <name evidence="13" type="ORF">C6P46_005090</name>
</gene>
<feature type="binding site" evidence="11">
    <location>
        <position position="307"/>
    </location>
    <ligand>
        <name>Zn(2+)</name>
        <dbReference type="ChEBI" id="CHEBI:29105"/>
        <note>catalytic</note>
    </ligand>
</feature>
<comment type="caution">
    <text evidence="13">The sequence shown here is derived from an EMBL/GenBank/DDBJ whole genome shotgun (WGS) entry which is preliminary data.</text>
</comment>
<protein>
    <recommendedName>
        <fullName evidence="12">Peptidase M1 leukotriene A4 hydrolase/aminopeptidase C-terminal domain-containing protein</fullName>
    </recommendedName>
</protein>
<dbReference type="Gene3D" id="1.25.40.320">
    <property type="entry name" value="Peptidase M1, leukotriene A4 hydrolase/aminopeptidase C-terminal domain"/>
    <property type="match status" value="1"/>
</dbReference>
<dbReference type="EMBL" id="PUHQ01000052">
    <property type="protein sequence ID" value="KAG0659599.1"/>
    <property type="molecule type" value="Genomic_DNA"/>
</dbReference>
<evidence type="ECO:0000256" key="10">
    <source>
        <dbReference type="PIRSR" id="PIRSR634015-2"/>
    </source>
</evidence>
<dbReference type="SMART" id="SM01263">
    <property type="entry name" value="Leuk-A4-hydro_C"/>
    <property type="match status" value="1"/>
</dbReference>
<dbReference type="InterPro" id="IPR015211">
    <property type="entry name" value="Peptidase_M1_C"/>
</dbReference>
<dbReference type="InterPro" id="IPR014782">
    <property type="entry name" value="Peptidase_M1_dom"/>
</dbReference>
<evidence type="ECO:0000259" key="12">
    <source>
        <dbReference type="SMART" id="SM01263"/>
    </source>
</evidence>
<evidence type="ECO:0000256" key="8">
    <source>
        <dbReference type="ARBA" id="ARBA00023049"/>
    </source>
</evidence>
<evidence type="ECO:0000256" key="5">
    <source>
        <dbReference type="ARBA" id="ARBA00022723"/>
    </source>
</evidence>
<dbReference type="InterPro" id="IPR016024">
    <property type="entry name" value="ARM-type_fold"/>
</dbReference>
<dbReference type="GO" id="GO:0008270">
    <property type="term" value="F:zinc ion binding"/>
    <property type="evidence" value="ECO:0007669"/>
    <property type="project" value="InterPro"/>
</dbReference>
<dbReference type="FunFam" id="2.60.40.1730:FF:000004">
    <property type="entry name" value="Leukotriene A(4) hydrolase"/>
    <property type="match status" value="1"/>
</dbReference>
<feature type="binding site" evidence="10">
    <location>
        <begin position="143"/>
        <end position="145"/>
    </location>
    <ligand>
        <name>a peptide</name>
        <dbReference type="ChEBI" id="CHEBI:60466"/>
    </ligand>
</feature>
<dbReference type="InterPro" id="IPR045357">
    <property type="entry name" value="Aminopeptidase_N-like_N"/>
</dbReference>
<dbReference type="Pfam" id="PF09127">
    <property type="entry name" value="Leuk-A4-hydro_C"/>
    <property type="match status" value="1"/>
</dbReference>
<keyword evidence="6" id="KW-0378">Hydrolase</keyword>
<comment type="similarity">
    <text evidence="2">Belongs to the peptidase M1 family.</text>
</comment>
<comment type="subcellular location">
    <subcellularLocation>
        <location evidence="1">Cytoplasm</location>
    </subcellularLocation>
</comment>
<accession>A0A9P6VZP1</accession>
<comment type="cofactor">
    <cofactor evidence="11">
        <name>Zn(2+)</name>
        <dbReference type="ChEBI" id="CHEBI:29105"/>
    </cofactor>
    <text evidence="11">Binds 1 zinc ion per subunit.</text>
</comment>
<evidence type="ECO:0000256" key="3">
    <source>
        <dbReference type="ARBA" id="ARBA00022490"/>
    </source>
</evidence>
<dbReference type="Gene3D" id="2.60.40.1730">
    <property type="entry name" value="tricorn interacting facor f3 domain"/>
    <property type="match status" value="1"/>
</dbReference>
<dbReference type="FunFam" id="3.30.2010.30:FF:000001">
    <property type="entry name" value="Leukotriene A(4) hydrolase"/>
    <property type="match status" value="1"/>
</dbReference>
<keyword evidence="3" id="KW-0963">Cytoplasm</keyword>
<evidence type="ECO:0000256" key="6">
    <source>
        <dbReference type="ARBA" id="ARBA00022801"/>
    </source>
</evidence>
<feature type="binding site" evidence="11">
    <location>
        <position position="330"/>
    </location>
    <ligand>
        <name>Zn(2+)</name>
        <dbReference type="ChEBI" id="CHEBI:29105"/>
        <note>catalytic</note>
    </ligand>
</feature>
<evidence type="ECO:0000256" key="4">
    <source>
        <dbReference type="ARBA" id="ARBA00022670"/>
    </source>
</evidence>
<dbReference type="InterPro" id="IPR049980">
    <property type="entry name" value="LTA4H_cat"/>
</dbReference>
<evidence type="ECO:0000256" key="9">
    <source>
        <dbReference type="PIRSR" id="PIRSR634015-1"/>
    </source>
</evidence>
<dbReference type="Gene3D" id="3.30.2010.30">
    <property type="match status" value="1"/>
</dbReference>
<keyword evidence="5 11" id="KW-0479">Metal-binding</keyword>
<dbReference type="GO" id="GO:0006508">
    <property type="term" value="P:proteolysis"/>
    <property type="evidence" value="ECO:0007669"/>
    <property type="project" value="UniProtKB-KW"/>
</dbReference>
<dbReference type="PANTHER" id="PTHR45726">
    <property type="entry name" value="LEUKOTRIENE A-4 HYDROLASE"/>
    <property type="match status" value="1"/>
</dbReference>
<dbReference type="SUPFAM" id="SSF48371">
    <property type="entry name" value="ARM repeat"/>
    <property type="match status" value="1"/>
</dbReference>
<dbReference type="GO" id="GO:0008237">
    <property type="term" value="F:metallopeptidase activity"/>
    <property type="evidence" value="ECO:0007669"/>
    <property type="project" value="UniProtKB-KW"/>
</dbReference>
<dbReference type="SUPFAM" id="SSF63737">
    <property type="entry name" value="Leukotriene A4 hydrolase N-terminal domain"/>
    <property type="match status" value="1"/>
</dbReference>
<name>A0A9P6VZP1_RHOMI</name>
<dbReference type="CDD" id="cd09599">
    <property type="entry name" value="M1_LTA4H"/>
    <property type="match status" value="1"/>
</dbReference>
<dbReference type="Proteomes" id="UP000777482">
    <property type="component" value="Unassembled WGS sequence"/>
</dbReference>
<evidence type="ECO:0000256" key="7">
    <source>
        <dbReference type="ARBA" id="ARBA00022833"/>
    </source>
</evidence>
<dbReference type="InterPro" id="IPR001930">
    <property type="entry name" value="Peptidase_M1"/>
</dbReference>
<dbReference type="PRINTS" id="PR00756">
    <property type="entry name" value="ALADIPTASE"/>
</dbReference>
<dbReference type="GO" id="GO:0005829">
    <property type="term" value="C:cytosol"/>
    <property type="evidence" value="ECO:0007669"/>
    <property type="project" value="TreeGrafter"/>
</dbReference>
<dbReference type="InterPro" id="IPR034015">
    <property type="entry name" value="M1_LTA4H"/>
</dbReference>
<dbReference type="GO" id="GO:0004301">
    <property type="term" value="F:epoxide hydrolase activity"/>
    <property type="evidence" value="ECO:0007669"/>
    <property type="project" value="TreeGrafter"/>
</dbReference>
<feature type="active site" description="Proton donor" evidence="9">
    <location>
        <position position="398"/>
    </location>
</feature>
<dbReference type="Pfam" id="PF01433">
    <property type="entry name" value="Peptidase_M1"/>
    <property type="match status" value="1"/>
</dbReference>
<dbReference type="SUPFAM" id="SSF55486">
    <property type="entry name" value="Metalloproteases ('zincins'), catalytic domain"/>
    <property type="match status" value="1"/>
</dbReference>
<evidence type="ECO:0000313" key="14">
    <source>
        <dbReference type="Proteomes" id="UP000777482"/>
    </source>
</evidence>
<dbReference type="Gene3D" id="1.10.390.10">
    <property type="entry name" value="Neutral Protease Domain 2"/>
    <property type="match status" value="1"/>
</dbReference>
<keyword evidence="14" id="KW-1185">Reference proteome</keyword>
<dbReference type="InterPro" id="IPR038502">
    <property type="entry name" value="M1_LTA-4_hydro/amino_C_sf"/>
</dbReference>
<keyword evidence="7 11" id="KW-0862">Zinc</keyword>
<dbReference type="AlphaFoldDB" id="A0A9P6VZP1"/>
<keyword evidence="8" id="KW-0482">Metalloprotease</keyword>
<dbReference type="Pfam" id="PF17900">
    <property type="entry name" value="Peptidase_M1_N"/>
    <property type="match status" value="1"/>
</dbReference>
<dbReference type="InterPro" id="IPR027268">
    <property type="entry name" value="Peptidase_M4/M1_CTD_sf"/>
</dbReference>
<organism evidence="13 14">
    <name type="scientific">Rhodotorula mucilaginosa</name>
    <name type="common">Yeast</name>
    <name type="synonym">Rhodotorula rubra</name>
    <dbReference type="NCBI Taxonomy" id="5537"/>
    <lineage>
        <taxon>Eukaryota</taxon>
        <taxon>Fungi</taxon>
        <taxon>Dikarya</taxon>
        <taxon>Basidiomycota</taxon>
        <taxon>Pucciniomycotina</taxon>
        <taxon>Microbotryomycetes</taxon>
        <taxon>Sporidiobolales</taxon>
        <taxon>Sporidiobolaceae</taxon>
        <taxon>Rhodotorula</taxon>
    </lineage>
</organism>
<dbReference type="GO" id="GO:0004177">
    <property type="term" value="F:aminopeptidase activity"/>
    <property type="evidence" value="ECO:0007669"/>
    <property type="project" value="TreeGrafter"/>
</dbReference>
<dbReference type="PANTHER" id="PTHR45726:SF3">
    <property type="entry name" value="LEUKOTRIENE A-4 HYDROLASE"/>
    <property type="match status" value="1"/>
</dbReference>
<evidence type="ECO:0000256" key="1">
    <source>
        <dbReference type="ARBA" id="ARBA00004496"/>
    </source>
</evidence>
<feature type="binding site" evidence="11">
    <location>
        <position position="311"/>
    </location>
    <ligand>
        <name>Zn(2+)</name>
        <dbReference type="ChEBI" id="CHEBI:29105"/>
        <note>catalytic</note>
    </ligand>
</feature>
<feature type="binding site" evidence="10">
    <location>
        <begin position="585"/>
        <end position="587"/>
    </location>
    <ligand>
        <name>a peptide</name>
        <dbReference type="ChEBI" id="CHEBI:60466"/>
    </ligand>
</feature>
<feature type="domain" description="Peptidase M1 leukotriene A4 hydrolase/aminopeptidase C-terminal" evidence="12">
    <location>
        <begin position="483"/>
        <end position="628"/>
    </location>
</feature>
<reference evidence="13 14" key="1">
    <citation type="submission" date="2020-11" db="EMBL/GenBank/DDBJ databases">
        <title>Kefir isolates.</title>
        <authorList>
            <person name="Marcisauskas S."/>
            <person name="Kim Y."/>
            <person name="Blasche S."/>
        </authorList>
    </citation>
    <scope>NUCLEOTIDE SEQUENCE [LARGE SCALE GENOMIC DNA]</scope>
    <source>
        <strain evidence="13 14">KR</strain>
    </source>
</reference>
<evidence type="ECO:0000313" key="13">
    <source>
        <dbReference type="EMBL" id="KAG0659599.1"/>
    </source>
</evidence>
<keyword evidence="4" id="KW-0645">Protease</keyword>
<feature type="binding site" evidence="10">
    <location>
        <begin position="278"/>
        <end position="283"/>
    </location>
    <ligand>
        <name>a peptide</name>
        <dbReference type="ChEBI" id="CHEBI:60466"/>
    </ligand>
</feature>
<evidence type="ECO:0000256" key="2">
    <source>
        <dbReference type="ARBA" id="ARBA00010136"/>
    </source>
</evidence>